<reference evidence="3" key="1">
    <citation type="journal article" date="2019" name="Int. J. Syst. Evol. Microbiol.">
        <title>The Global Catalogue of Microorganisms (GCM) 10K type strain sequencing project: providing services to taxonomists for standard genome sequencing and annotation.</title>
        <authorList>
            <consortium name="The Broad Institute Genomics Platform"/>
            <consortium name="The Broad Institute Genome Sequencing Center for Infectious Disease"/>
            <person name="Wu L."/>
            <person name="Ma J."/>
        </authorList>
    </citation>
    <scope>NUCLEOTIDE SEQUENCE [LARGE SCALE GENOMIC DNA]</scope>
    <source>
        <strain evidence="3">WYCCWR 12678</strain>
    </source>
</reference>
<keyword evidence="2" id="KW-0378">Hydrolase</keyword>
<evidence type="ECO:0000259" key="1">
    <source>
        <dbReference type="Pfam" id="PF03372"/>
    </source>
</evidence>
<evidence type="ECO:0000313" key="3">
    <source>
        <dbReference type="Proteomes" id="UP001596002"/>
    </source>
</evidence>
<keyword evidence="3" id="KW-1185">Reference proteome</keyword>
<dbReference type="PANTHER" id="PTHR14859:SF15">
    <property type="entry name" value="ENDONUCLEASE_EXONUCLEASE_PHOSPHATASE DOMAIN-CONTAINING PROTEIN"/>
    <property type="match status" value="1"/>
</dbReference>
<evidence type="ECO:0000313" key="2">
    <source>
        <dbReference type="EMBL" id="MFC4766711.1"/>
    </source>
</evidence>
<dbReference type="Proteomes" id="UP001596002">
    <property type="component" value="Unassembled WGS sequence"/>
</dbReference>
<keyword evidence="2" id="KW-0540">Nuclease</keyword>
<dbReference type="InterPro" id="IPR051916">
    <property type="entry name" value="GPI-anchor_lipid_remodeler"/>
</dbReference>
<protein>
    <submittedName>
        <fullName evidence="2">Endonuclease/exonuclease/phosphatase family protein</fullName>
    </submittedName>
</protein>
<organism evidence="2 3">
    <name type="scientific">Effusibacillus consociatus</name>
    <dbReference type="NCBI Taxonomy" id="1117041"/>
    <lineage>
        <taxon>Bacteria</taxon>
        <taxon>Bacillati</taxon>
        <taxon>Bacillota</taxon>
        <taxon>Bacilli</taxon>
        <taxon>Bacillales</taxon>
        <taxon>Alicyclobacillaceae</taxon>
        <taxon>Effusibacillus</taxon>
    </lineage>
</organism>
<gene>
    <name evidence="2" type="ORF">ACFO8Q_04895</name>
</gene>
<dbReference type="SUPFAM" id="SSF56219">
    <property type="entry name" value="DNase I-like"/>
    <property type="match status" value="1"/>
</dbReference>
<dbReference type="InterPro" id="IPR005135">
    <property type="entry name" value="Endo/exonuclease/phosphatase"/>
</dbReference>
<accession>A0ABV9PWV7</accession>
<dbReference type="GO" id="GO:0004519">
    <property type="term" value="F:endonuclease activity"/>
    <property type="evidence" value="ECO:0007669"/>
    <property type="project" value="UniProtKB-KW"/>
</dbReference>
<dbReference type="RefSeq" id="WP_380024605.1">
    <property type="nucleotide sequence ID" value="NZ_JBHSHC010000028.1"/>
</dbReference>
<dbReference type="Gene3D" id="3.60.10.10">
    <property type="entry name" value="Endonuclease/exonuclease/phosphatase"/>
    <property type="match status" value="1"/>
</dbReference>
<name>A0ABV9PWV7_9BACL</name>
<dbReference type="EMBL" id="JBHSHC010000028">
    <property type="protein sequence ID" value="MFC4766711.1"/>
    <property type="molecule type" value="Genomic_DNA"/>
</dbReference>
<dbReference type="PANTHER" id="PTHR14859">
    <property type="entry name" value="CALCOFLUOR WHITE HYPERSENSITIVE PROTEIN PRECURSOR"/>
    <property type="match status" value="1"/>
</dbReference>
<comment type="caution">
    <text evidence="2">The sequence shown here is derived from an EMBL/GenBank/DDBJ whole genome shotgun (WGS) entry which is preliminary data.</text>
</comment>
<feature type="domain" description="Endonuclease/exonuclease/phosphatase" evidence="1">
    <location>
        <begin position="6"/>
        <end position="231"/>
    </location>
</feature>
<sequence length="242" mass="27412">MKLNVMTFNIHHGRGTDGQLDLNRIIQVLKESEADLIGLNEVDRYFSKRSDYTDQVSWLAEHLQMHHVFGAAITLKSDGTGITRQYGNAFLSRYPIQSESNHLFNFFRGIIEGRALLEIRIEIDQQPVKAYVTHLSLNPLLHKKQTGFILEKIAAEHEPVIVLGDWNMKPGAKAWKKIASRLTDVCSTGSSAYTTFPSHDPKFQLDYIFVSRDFKIDSVDVIHEIPSASDHLPLRATLLLNG</sequence>
<keyword evidence="2" id="KW-0255">Endonuclease</keyword>
<dbReference type="InterPro" id="IPR036691">
    <property type="entry name" value="Endo/exonu/phosph_ase_sf"/>
</dbReference>
<proteinExistence type="predicted"/>
<dbReference type="Pfam" id="PF03372">
    <property type="entry name" value="Exo_endo_phos"/>
    <property type="match status" value="1"/>
</dbReference>